<feature type="compositionally biased region" description="Polar residues" evidence="3">
    <location>
        <begin position="1"/>
        <end position="20"/>
    </location>
</feature>
<evidence type="ECO:0000313" key="7">
    <source>
        <dbReference type="Proteomes" id="UP000236729"/>
    </source>
</evidence>
<dbReference type="PRINTS" id="PR00081">
    <property type="entry name" value="GDHRDH"/>
</dbReference>
<comment type="similarity">
    <text evidence="1">Belongs to the short-chain dehydrogenases/reductases (SDR) family.</text>
</comment>
<sequence length="290" mass="29373">MTPSRQPESCPSASQGTATHSYEKPRNASSTSGATSAENRGAAGQHVARNAVVTGGGTGIGRAVAARLVAAGDQVALLGRRPEKLAGAVAELGPAARAVPVDATDPAAVRAATAELPDRIDVLINAAGGNTDLANGAPAADDLEALHASWTANFEANVLSAVLVTHALLPRLADHARIVNLGSVTARSGQGSYGAVKATLEPWTSELAFQLGARGITANVVSPGPTEGTDFFRGGDFPAARRAFVESRAADGRLGRVDEVAALVEFLASSEASHITGQVVHVSGGMHLGR</sequence>
<dbReference type="Pfam" id="PF13561">
    <property type="entry name" value="adh_short_C2"/>
    <property type="match status" value="1"/>
</dbReference>
<reference evidence="4" key="1">
    <citation type="submission" date="2016-10" db="EMBL/GenBank/DDBJ databases">
        <authorList>
            <person name="de Groot N.N."/>
        </authorList>
    </citation>
    <scope>NUCLEOTIDE SEQUENCE [LARGE SCALE GENOMIC DNA]</scope>
    <source>
        <strain evidence="4">ATCC 20501</strain>
    </source>
</reference>
<dbReference type="AlphaFoldDB" id="A0A1H5UP86"/>
<dbReference type="EMBL" id="FNVB01000002">
    <property type="protein sequence ID" value="SEF76859.1"/>
    <property type="molecule type" value="Genomic_DNA"/>
</dbReference>
<proteinExistence type="inferred from homology"/>
<evidence type="ECO:0000313" key="6">
    <source>
        <dbReference type="Proteomes" id="UP000199690"/>
    </source>
</evidence>
<dbReference type="Gene3D" id="3.40.50.720">
    <property type="entry name" value="NAD(P)-binding Rossmann-like Domain"/>
    <property type="match status" value="1"/>
</dbReference>
<dbReference type="PANTHER" id="PTHR42760:SF133">
    <property type="entry name" value="3-OXOACYL-[ACYL-CARRIER-PROTEIN] REDUCTASE"/>
    <property type="match status" value="1"/>
</dbReference>
<dbReference type="InterPro" id="IPR036291">
    <property type="entry name" value="NAD(P)-bd_dom_sf"/>
</dbReference>
<dbReference type="EMBL" id="FOME01000001">
    <property type="protein sequence ID" value="SFC71214.1"/>
    <property type="molecule type" value="Genomic_DNA"/>
</dbReference>
<evidence type="ECO:0000313" key="5">
    <source>
        <dbReference type="EMBL" id="SFC71214.1"/>
    </source>
</evidence>
<dbReference type="GO" id="GO:0016616">
    <property type="term" value="F:oxidoreductase activity, acting on the CH-OH group of donors, NAD or NADP as acceptor"/>
    <property type="evidence" value="ECO:0007669"/>
    <property type="project" value="TreeGrafter"/>
</dbReference>
<dbReference type="SMR" id="A0A1H5UP86"/>
<keyword evidence="2" id="KW-0560">Oxidoreductase</keyword>
<name>A0A1H5UP86_9PSEU</name>
<keyword evidence="6" id="KW-1185">Reference proteome</keyword>
<dbReference type="SUPFAM" id="SSF51735">
    <property type="entry name" value="NAD(P)-binding Rossmann-fold domains"/>
    <property type="match status" value="1"/>
</dbReference>
<organism evidence="4 7">
    <name type="scientific">Saccharopolyspora kobensis</name>
    <dbReference type="NCBI Taxonomy" id="146035"/>
    <lineage>
        <taxon>Bacteria</taxon>
        <taxon>Bacillati</taxon>
        <taxon>Actinomycetota</taxon>
        <taxon>Actinomycetes</taxon>
        <taxon>Pseudonocardiales</taxon>
        <taxon>Pseudonocardiaceae</taxon>
        <taxon>Saccharopolyspora</taxon>
    </lineage>
</organism>
<evidence type="ECO:0000256" key="2">
    <source>
        <dbReference type="ARBA" id="ARBA00023002"/>
    </source>
</evidence>
<dbReference type="PRINTS" id="PR00080">
    <property type="entry name" value="SDRFAMILY"/>
</dbReference>
<evidence type="ECO:0000256" key="3">
    <source>
        <dbReference type="SAM" id="MobiDB-lite"/>
    </source>
</evidence>
<feature type="compositionally biased region" description="Polar residues" evidence="3">
    <location>
        <begin position="27"/>
        <end position="38"/>
    </location>
</feature>
<dbReference type="CDD" id="cd05233">
    <property type="entry name" value="SDR_c"/>
    <property type="match status" value="1"/>
</dbReference>
<dbReference type="PANTHER" id="PTHR42760">
    <property type="entry name" value="SHORT-CHAIN DEHYDROGENASES/REDUCTASES FAMILY MEMBER"/>
    <property type="match status" value="1"/>
</dbReference>
<dbReference type="Proteomes" id="UP000236729">
    <property type="component" value="Unassembled WGS sequence"/>
</dbReference>
<gene>
    <name evidence="4" type="ORF">SAMN02982929_00596</name>
    <name evidence="5" type="ORF">SAMN05216506_1011474</name>
</gene>
<dbReference type="Proteomes" id="UP000199690">
    <property type="component" value="Unassembled WGS sequence"/>
</dbReference>
<accession>A0A1H5UP86</accession>
<feature type="region of interest" description="Disordered" evidence="3">
    <location>
        <begin position="1"/>
        <end position="44"/>
    </location>
</feature>
<evidence type="ECO:0000256" key="1">
    <source>
        <dbReference type="ARBA" id="ARBA00006484"/>
    </source>
</evidence>
<dbReference type="InterPro" id="IPR002347">
    <property type="entry name" value="SDR_fam"/>
</dbReference>
<reference evidence="6 7" key="2">
    <citation type="submission" date="2016-10" db="EMBL/GenBank/DDBJ databases">
        <authorList>
            <person name="Varghese N."/>
            <person name="Submissions S."/>
        </authorList>
    </citation>
    <scope>NUCLEOTIDE SEQUENCE [LARGE SCALE GENOMIC DNA]</scope>
    <source>
        <strain evidence="7">ATCC 20501</strain>
        <strain evidence="5 6">CGMCC 4.3529</strain>
    </source>
</reference>
<accession>A0A1I1LDQ4</accession>
<evidence type="ECO:0000313" key="4">
    <source>
        <dbReference type="EMBL" id="SEF76859.1"/>
    </source>
</evidence>
<protein>
    <submittedName>
        <fullName evidence="4">3-oxoacyl-[acyl-carrier protein] reductase</fullName>
    </submittedName>
</protein>